<evidence type="ECO:0000313" key="2">
    <source>
        <dbReference type="Proteomes" id="UP000321379"/>
    </source>
</evidence>
<keyword evidence="2" id="KW-1185">Reference proteome</keyword>
<dbReference type="AlphaFoldDB" id="A0A5C8UGB5"/>
<gene>
    <name evidence="1" type="ORF">FVP33_19280</name>
</gene>
<name>A0A5C8UGB5_9MICO</name>
<accession>A0A5C8UGB5</accession>
<protein>
    <submittedName>
        <fullName evidence="1">Uncharacterized protein</fullName>
    </submittedName>
</protein>
<proteinExistence type="predicted"/>
<sequence length="67" mass="7364">MPGAVLYESRDGEILRKNSVVFGPGDMFCPAWNFLALAGLGESDWTPQFSYWQRPATLDDGGQNLLG</sequence>
<dbReference type="Proteomes" id="UP000321379">
    <property type="component" value="Unassembled WGS sequence"/>
</dbReference>
<organism evidence="1 2">
    <name type="scientific">Lacisediminihabitans profunda</name>
    <dbReference type="NCBI Taxonomy" id="2594790"/>
    <lineage>
        <taxon>Bacteria</taxon>
        <taxon>Bacillati</taxon>
        <taxon>Actinomycetota</taxon>
        <taxon>Actinomycetes</taxon>
        <taxon>Micrococcales</taxon>
        <taxon>Microbacteriaceae</taxon>
        <taxon>Lacisediminihabitans</taxon>
    </lineage>
</organism>
<reference evidence="1 2" key="1">
    <citation type="submission" date="2019-08" db="EMBL/GenBank/DDBJ databases">
        <title>Bacterial whole genome sequence for Glaciihabitans sp. CHu50b-6-2.</title>
        <authorList>
            <person name="Jin L."/>
        </authorList>
    </citation>
    <scope>NUCLEOTIDE SEQUENCE [LARGE SCALE GENOMIC DNA]</scope>
    <source>
        <strain evidence="1 2">CHu50b-6-2</strain>
    </source>
</reference>
<comment type="caution">
    <text evidence="1">The sequence shown here is derived from an EMBL/GenBank/DDBJ whole genome shotgun (WGS) entry which is preliminary data.</text>
</comment>
<evidence type="ECO:0000313" key="1">
    <source>
        <dbReference type="EMBL" id="TXN25717.1"/>
    </source>
</evidence>
<dbReference type="EMBL" id="VRMG01000131">
    <property type="protein sequence ID" value="TXN25717.1"/>
    <property type="molecule type" value="Genomic_DNA"/>
</dbReference>